<accession>A0A2A9CVV2</accession>
<protein>
    <recommendedName>
        <fullName evidence="4">DUF4230 domain-containing protein</fullName>
    </recommendedName>
</protein>
<keyword evidence="1" id="KW-0812">Transmembrane</keyword>
<keyword evidence="1" id="KW-1133">Transmembrane helix</keyword>
<dbReference type="Proteomes" id="UP000224915">
    <property type="component" value="Unassembled WGS sequence"/>
</dbReference>
<feature type="transmembrane region" description="Helical" evidence="1">
    <location>
        <begin position="12"/>
        <end position="33"/>
    </location>
</feature>
<comment type="caution">
    <text evidence="2">The sequence shown here is derived from an EMBL/GenBank/DDBJ whole genome shotgun (WGS) entry which is preliminary data.</text>
</comment>
<name>A0A2A9CVV2_9MICO</name>
<dbReference type="EMBL" id="PDJD01000001">
    <property type="protein sequence ID" value="PFG18547.1"/>
    <property type="molecule type" value="Genomic_DNA"/>
</dbReference>
<dbReference type="RefSeq" id="WP_211283037.1">
    <property type="nucleotide sequence ID" value="NZ_PDJD01000001.1"/>
</dbReference>
<reference evidence="2 3" key="1">
    <citation type="submission" date="2017-10" db="EMBL/GenBank/DDBJ databases">
        <title>Sequencing the genomes of 1000 actinobacteria strains.</title>
        <authorList>
            <person name="Klenk H.-P."/>
        </authorList>
    </citation>
    <scope>NUCLEOTIDE SEQUENCE [LARGE SCALE GENOMIC DNA]</scope>
    <source>
        <strain evidence="2 3">DSM 21801</strain>
    </source>
</reference>
<evidence type="ECO:0000313" key="2">
    <source>
        <dbReference type="EMBL" id="PFG18547.1"/>
    </source>
</evidence>
<dbReference type="AlphaFoldDB" id="A0A2A9CVV2"/>
<evidence type="ECO:0000256" key="1">
    <source>
        <dbReference type="SAM" id="Phobius"/>
    </source>
</evidence>
<organism evidence="2 3">
    <name type="scientific">Serinibacter salmoneus</name>
    <dbReference type="NCBI Taxonomy" id="556530"/>
    <lineage>
        <taxon>Bacteria</taxon>
        <taxon>Bacillati</taxon>
        <taxon>Actinomycetota</taxon>
        <taxon>Actinomycetes</taxon>
        <taxon>Micrococcales</taxon>
        <taxon>Beutenbergiaceae</taxon>
        <taxon>Serinibacter</taxon>
    </lineage>
</organism>
<evidence type="ECO:0000313" key="3">
    <source>
        <dbReference type="Proteomes" id="UP000224915"/>
    </source>
</evidence>
<gene>
    <name evidence="2" type="ORF">ATL40_0087</name>
</gene>
<evidence type="ECO:0008006" key="4">
    <source>
        <dbReference type="Google" id="ProtNLM"/>
    </source>
</evidence>
<sequence>MTTSTKTRVSAWIGWILVAGLLAVLALVAIGPLKPLMNLASIGTTTETRDTQVIESVTTEEQVVLLSLGIQGLMEENSSGEVFGVAIPGSSRTSFIQYAFTAKLGIEGGEVTIEPTGEDSYLITIPAFIFVGHDDQTFELVAEDNGALSWVTPEIDSVEMVNKILDDTAQAEYIASNAETLQEQAASFYRGIVTGIDPELTVEFAYAG</sequence>
<keyword evidence="3" id="KW-1185">Reference proteome</keyword>
<keyword evidence="1" id="KW-0472">Membrane</keyword>
<proteinExistence type="predicted"/>